<dbReference type="GO" id="GO:0046872">
    <property type="term" value="F:metal ion binding"/>
    <property type="evidence" value="ECO:0007669"/>
    <property type="project" value="UniProtKB-KW"/>
</dbReference>
<sequence>MVALESTIITHGLPRPKNLEVALEIEQAVRQQGAVPATIAMLHGDIHVGLTSEALEQIASREDSVKASVRDLAILGAKGAFAGTTVAATSHIAALAGIRVFATGGLGGVHRDARESWDESADLYALAKLPIAIICAGVKSILDVAATLERLETLGVGVVGYRTNSFPGFYLTDSGFSLEHRVDDVKQIAQVMRTQDVFKTNGAALVIANPLPPEKQMDFEVHAKLLEGGLAAAAAAHIVGKDVTPFLLEYFHHESDGESLRANIEIILSNATLASEIAVEFARGR</sequence>
<evidence type="ECO:0000256" key="3">
    <source>
        <dbReference type="ARBA" id="ARBA00023211"/>
    </source>
</evidence>
<keyword evidence="2 6" id="KW-0378">Hydrolase</keyword>
<keyword evidence="3" id="KW-0464">Manganese</keyword>
<dbReference type="PANTHER" id="PTHR42909:SF1">
    <property type="entry name" value="CARBOHYDRATE KINASE PFKB DOMAIN-CONTAINING PROTEIN"/>
    <property type="match status" value="1"/>
</dbReference>
<dbReference type="GO" id="GO:0005737">
    <property type="term" value="C:cytoplasm"/>
    <property type="evidence" value="ECO:0007669"/>
    <property type="project" value="TreeGrafter"/>
</dbReference>
<organism evidence="6">
    <name type="scientific">mine drainage metagenome</name>
    <dbReference type="NCBI Taxonomy" id="410659"/>
    <lineage>
        <taxon>unclassified sequences</taxon>
        <taxon>metagenomes</taxon>
        <taxon>ecological metagenomes</taxon>
    </lineage>
</organism>
<keyword evidence="1" id="KW-0479">Metal-binding</keyword>
<dbReference type="AlphaFoldDB" id="A0A1J5PD52"/>
<reference evidence="6" key="1">
    <citation type="submission" date="2016-10" db="EMBL/GenBank/DDBJ databases">
        <title>Sequence of Gallionella enrichment culture.</title>
        <authorList>
            <person name="Poehlein A."/>
            <person name="Muehling M."/>
            <person name="Daniel R."/>
        </authorList>
    </citation>
    <scope>NUCLEOTIDE SEQUENCE</scope>
</reference>
<comment type="caution">
    <text evidence="6">The sequence shown here is derived from an EMBL/GenBank/DDBJ whole genome shotgun (WGS) entry which is preliminary data.</text>
</comment>
<dbReference type="InterPro" id="IPR022830">
    <property type="entry name" value="Indigdn_synthA-like"/>
</dbReference>
<evidence type="ECO:0000256" key="1">
    <source>
        <dbReference type="ARBA" id="ARBA00022723"/>
    </source>
</evidence>
<evidence type="ECO:0000256" key="4">
    <source>
        <dbReference type="ARBA" id="ARBA00023239"/>
    </source>
</evidence>
<dbReference type="InterPro" id="IPR007342">
    <property type="entry name" value="PsuG"/>
</dbReference>
<dbReference type="Gene3D" id="3.40.1790.10">
    <property type="entry name" value="Indigoidine synthase domain"/>
    <property type="match status" value="1"/>
</dbReference>
<dbReference type="GO" id="GO:0004730">
    <property type="term" value="F:pseudouridylate synthase activity"/>
    <property type="evidence" value="ECO:0007669"/>
    <property type="project" value="InterPro"/>
</dbReference>
<dbReference type="HAMAP" id="MF_01876">
    <property type="entry name" value="PsiMP_glycosidase"/>
    <property type="match status" value="1"/>
</dbReference>
<protein>
    <submittedName>
        <fullName evidence="6">Pseudouridine-5'-phosphate glycosidase</fullName>
        <ecNumber evidence="6">3.2.-.-</ecNumber>
    </submittedName>
</protein>
<gene>
    <name evidence="6" type="primary">psuG_3</name>
    <name evidence="6" type="ORF">GALL_492470</name>
</gene>
<accession>A0A1J5PD52</accession>
<evidence type="ECO:0000313" key="6">
    <source>
        <dbReference type="EMBL" id="OIQ69154.1"/>
    </source>
</evidence>
<keyword evidence="5 6" id="KW-0326">Glycosidase</keyword>
<name>A0A1J5PD52_9ZZZZ</name>
<dbReference type="GO" id="GO:0016798">
    <property type="term" value="F:hydrolase activity, acting on glycosyl bonds"/>
    <property type="evidence" value="ECO:0007669"/>
    <property type="project" value="UniProtKB-KW"/>
</dbReference>
<dbReference type="EMBL" id="MLJW01004886">
    <property type="protein sequence ID" value="OIQ69154.1"/>
    <property type="molecule type" value="Genomic_DNA"/>
</dbReference>
<keyword evidence="4" id="KW-0456">Lyase</keyword>
<evidence type="ECO:0000256" key="5">
    <source>
        <dbReference type="ARBA" id="ARBA00023295"/>
    </source>
</evidence>
<dbReference type="EC" id="3.2.-.-" evidence="6"/>
<evidence type="ECO:0000256" key="2">
    <source>
        <dbReference type="ARBA" id="ARBA00022801"/>
    </source>
</evidence>
<dbReference type="PANTHER" id="PTHR42909">
    <property type="entry name" value="ZGC:136858"/>
    <property type="match status" value="1"/>
</dbReference>
<dbReference type="SUPFAM" id="SSF110581">
    <property type="entry name" value="Indigoidine synthase A-like"/>
    <property type="match status" value="1"/>
</dbReference>
<dbReference type="Pfam" id="PF04227">
    <property type="entry name" value="Indigoidine_A"/>
    <property type="match status" value="1"/>
</dbReference>
<proteinExistence type="inferred from homology"/>